<evidence type="ECO:0000259" key="7">
    <source>
        <dbReference type="SMART" id="SM00865"/>
    </source>
</evidence>
<feature type="domain" description="Tubulin/FtsZ GTPase" evidence="6">
    <location>
        <begin position="42"/>
        <end position="251"/>
    </location>
</feature>
<evidence type="ECO:0000313" key="9">
    <source>
        <dbReference type="Proteomes" id="UP000549394"/>
    </source>
</evidence>
<dbReference type="SUPFAM" id="SSF52490">
    <property type="entry name" value="Tubulin nucleotide-binding domain-like"/>
    <property type="match status" value="1"/>
</dbReference>
<dbReference type="GO" id="GO:0005525">
    <property type="term" value="F:GTP binding"/>
    <property type="evidence" value="ECO:0007669"/>
    <property type="project" value="UniProtKB-UniRule"/>
</dbReference>
<comment type="similarity">
    <text evidence="1 5">Belongs to the tubulin family.</text>
</comment>
<dbReference type="InterPro" id="IPR018316">
    <property type="entry name" value="Tubulin/FtsZ_2-layer-sand-dom"/>
</dbReference>
<dbReference type="OrthoDB" id="1662883at2759"/>
<dbReference type="SMART" id="SM00865">
    <property type="entry name" value="Tubulin_C"/>
    <property type="match status" value="1"/>
</dbReference>
<organism evidence="8 9">
    <name type="scientific">Dimorphilus gyrociliatus</name>
    <dbReference type="NCBI Taxonomy" id="2664684"/>
    <lineage>
        <taxon>Eukaryota</taxon>
        <taxon>Metazoa</taxon>
        <taxon>Spiralia</taxon>
        <taxon>Lophotrochozoa</taxon>
        <taxon>Annelida</taxon>
        <taxon>Polychaeta</taxon>
        <taxon>Polychaeta incertae sedis</taxon>
        <taxon>Dinophilidae</taxon>
        <taxon>Dimorphilus</taxon>
    </lineage>
</organism>
<dbReference type="PRINTS" id="PR01519">
    <property type="entry name" value="EPSLNTUBULIN"/>
</dbReference>
<dbReference type="InterPro" id="IPR017975">
    <property type="entry name" value="Tubulin_CS"/>
</dbReference>
<dbReference type="EMBL" id="CAJFCJ010000005">
    <property type="protein sequence ID" value="CAD5115074.1"/>
    <property type="molecule type" value="Genomic_DNA"/>
</dbReference>
<dbReference type="InterPro" id="IPR000217">
    <property type="entry name" value="Tubulin"/>
</dbReference>
<evidence type="ECO:0000256" key="3">
    <source>
        <dbReference type="ARBA" id="ARBA00022741"/>
    </source>
</evidence>
<sequence length="426" mass="48158">MTQSIVIQVGQCGNQIGCRFWDLALKEHASVNRKGIYDDALKSFFRNEGGDENRKTIADLKARAILIDMEEGVVNEIMKGKLRNVFDRRQLITDVSGSGNNWAVGHMVYGQQHRESILENVRKEAESCDSLQCFFILHSMGGGTGSGLGTSVLRLVAEEYPDVYRFVTAVYPSFDDDVITSPYNTMLATNQLTNYANCVLPIENQCLTNIIERHAKMNKQSEKKTGKPFDNMNDIVANLLLNLTSSSRFEGSLNVDLNEITMNLVPFPKLHYILSSMAPIYSTKGIGPRRLDEIFTDAFTSLNHLVDCDPLRNLYLASGLLIRGNVQLSDVRRNIEKLQMKCKFVPWNKDGWKIGLCSVAPVDHRYSLLSLSNNTCIAHIHHYTDHGEMSINEFDLANESLKSLIEEYDDLNTRQWIVPERLKIVL</sequence>
<dbReference type="SMART" id="SM00864">
    <property type="entry name" value="Tubulin"/>
    <property type="match status" value="1"/>
</dbReference>
<dbReference type="GO" id="GO:0007017">
    <property type="term" value="P:microtubule-based process"/>
    <property type="evidence" value="ECO:0007669"/>
    <property type="project" value="InterPro"/>
</dbReference>
<evidence type="ECO:0000256" key="2">
    <source>
        <dbReference type="ARBA" id="ARBA00022701"/>
    </source>
</evidence>
<dbReference type="InterPro" id="IPR008280">
    <property type="entry name" value="Tub_FtsZ_C"/>
</dbReference>
<keyword evidence="2 5" id="KW-0493">Microtubule</keyword>
<feature type="domain" description="Tubulin/FtsZ 2-layer sandwich" evidence="7">
    <location>
        <begin position="253"/>
        <end position="386"/>
    </location>
</feature>
<dbReference type="AlphaFoldDB" id="A0A7I8VI09"/>
<dbReference type="Proteomes" id="UP000549394">
    <property type="component" value="Unassembled WGS sequence"/>
</dbReference>
<dbReference type="PRINTS" id="PR01161">
    <property type="entry name" value="TUBULIN"/>
</dbReference>
<dbReference type="InterPro" id="IPR004057">
    <property type="entry name" value="Epsilon_tubulin"/>
</dbReference>
<comment type="caution">
    <text evidence="8">The sequence shown here is derived from an EMBL/GenBank/DDBJ whole genome shotgun (WGS) entry which is preliminary data.</text>
</comment>
<evidence type="ECO:0000256" key="4">
    <source>
        <dbReference type="ARBA" id="ARBA00023134"/>
    </source>
</evidence>
<evidence type="ECO:0000256" key="5">
    <source>
        <dbReference type="RuleBase" id="RU000352"/>
    </source>
</evidence>
<keyword evidence="4 5" id="KW-0342">GTP-binding</keyword>
<evidence type="ECO:0000313" key="8">
    <source>
        <dbReference type="EMBL" id="CAD5115074.1"/>
    </source>
</evidence>
<evidence type="ECO:0000259" key="6">
    <source>
        <dbReference type="SMART" id="SM00864"/>
    </source>
</evidence>
<dbReference type="InterPro" id="IPR036525">
    <property type="entry name" value="Tubulin/FtsZ_GTPase_sf"/>
</dbReference>
<dbReference type="CDD" id="cd02190">
    <property type="entry name" value="epsilon_tubulin"/>
    <property type="match status" value="1"/>
</dbReference>
<dbReference type="GO" id="GO:0005874">
    <property type="term" value="C:microtubule"/>
    <property type="evidence" value="ECO:0007669"/>
    <property type="project" value="UniProtKB-KW"/>
</dbReference>
<dbReference type="SUPFAM" id="SSF55307">
    <property type="entry name" value="Tubulin C-terminal domain-like"/>
    <property type="match status" value="1"/>
</dbReference>
<dbReference type="Gene3D" id="3.40.50.1440">
    <property type="entry name" value="Tubulin/FtsZ, GTPase domain"/>
    <property type="match status" value="1"/>
</dbReference>
<dbReference type="PROSITE" id="PS00227">
    <property type="entry name" value="TUBULIN"/>
    <property type="match status" value="1"/>
</dbReference>
<dbReference type="FunFam" id="3.40.50.1440:FF:000017">
    <property type="entry name" value="Tubulin epsilon chain"/>
    <property type="match status" value="1"/>
</dbReference>
<evidence type="ECO:0000256" key="1">
    <source>
        <dbReference type="ARBA" id="ARBA00009636"/>
    </source>
</evidence>
<proteinExistence type="inferred from homology"/>
<dbReference type="Pfam" id="PF00091">
    <property type="entry name" value="Tubulin"/>
    <property type="match status" value="1"/>
</dbReference>
<reference evidence="8 9" key="1">
    <citation type="submission" date="2020-08" db="EMBL/GenBank/DDBJ databases">
        <authorList>
            <person name="Hejnol A."/>
        </authorList>
    </citation>
    <scope>NUCLEOTIDE SEQUENCE [LARGE SCALE GENOMIC DNA]</scope>
</reference>
<protein>
    <submittedName>
        <fullName evidence="8">DgyrCDS4090</fullName>
    </submittedName>
</protein>
<keyword evidence="9" id="KW-1185">Reference proteome</keyword>
<dbReference type="PANTHER" id="PTHR11588">
    <property type="entry name" value="TUBULIN"/>
    <property type="match status" value="1"/>
</dbReference>
<dbReference type="InterPro" id="IPR003008">
    <property type="entry name" value="Tubulin_FtsZ_GTPase"/>
</dbReference>
<dbReference type="Pfam" id="PF03953">
    <property type="entry name" value="Tubulin_C"/>
    <property type="match status" value="1"/>
</dbReference>
<gene>
    <name evidence="8" type="ORF">DGYR_LOCUS3849</name>
</gene>
<name>A0A7I8VI09_9ANNE</name>
<keyword evidence="3 5" id="KW-0547">Nucleotide-binding</keyword>
<accession>A0A7I8VI09</accession>